<dbReference type="GO" id="GO:0005664">
    <property type="term" value="C:nuclear origin of replication recognition complex"/>
    <property type="evidence" value="ECO:0007669"/>
    <property type="project" value="InterPro"/>
</dbReference>
<dbReference type="EMBL" id="NJES01000413">
    <property type="protein sequence ID" value="PHH72528.1"/>
    <property type="molecule type" value="Genomic_DNA"/>
</dbReference>
<gene>
    <name evidence="3" type="ORF">CDD80_4480</name>
</gene>
<dbReference type="PANTHER" id="PTHR12748">
    <property type="entry name" value="ORIGIN RECOGNITION COMPLEX SUBUNIT 3"/>
    <property type="match status" value="1"/>
</dbReference>
<name>A0A2C5Y350_9HYPO</name>
<dbReference type="AlphaFoldDB" id="A0A2C5Y350"/>
<comment type="caution">
    <text evidence="3">The sequence shown here is derived from an EMBL/GenBank/DDBJ whole genome shotgun (WGS) entry which is preliminary data.</text>
</comment>
<proteinExistence type="predicted"/>
<dbReference type="GO" id="GO:0031261">
    <property type="term" value="C:DNA replication preinitiation complex"/>
    <property type="evidence" value="ECO:0007669"/>
    <property type="project" value="TreeGrafter"/>
</dbReference>
<feature type="compositionally biased region" description="Basic residues" evidence="1">
    <location>
        <begin position="32"/>
        <end position="42"/>
    </location>
</feature>
<keyword evidence="4" id="KW-1185">Reference proteome</keyword>
<reference evidence="3 4" key="1">
    <citation type="submission" date="2017-06" db="EMBL/GenBank/DDBJ databases">
        <title>Ant-infecting Ophiocordyceps genomes reveal a high diversity of potential behavioral manipulation genes and a possible major role for enterotoxins.</title>
        <authorList>
            <person name="De Bekker C."/>
            <person name="Evans H.C."/>
            <person name="Brachmann A."/>
            <person name="Hughes D.P."/>
        </authorList>
    </citation>
    <scope>NUCLEOTIDE SEQUENCE [LARGE SCALE GENOMIC DNA]</scope>
    <source>
        <strain evidence="3 4">Map16</strain>
    </source>
</reference>
<dbReference type="Pfam" id="PF07034">
    <property type="entry name" value="ORC3_N"/>
    <property type="match status" value="1"/>
</dbReference>
<dbReference type="PANTHER" id="PTHR12748:SF0">
    <property type="entry name" value="ORIGIN RECOGNITION COMPLEX SUBUNIT 3"/>
    <property type="match status" value="1"/>
</dbReference>
<dbReference type="GO" id="GO:0006270">
    <property type="term" value="P:DNA replication initiation"/>
    <property type="evidence" value="ECO:0007669"/>
    <property type="project" value="TreeGrafter"/>
</dbReference>
<feature type="region of interest" description="Disordered" evidence="1">
    <location>
        <begin position="25"/>
        <end position="50"/>
    </location>
</feature>
<evidence type="ECO:0000313" key="4">
    <source>
        <dbReference type="Proteomes" id="UP000226431"/>
    </source>
</evidence>
<evidence type="ECO:0000256" key="1">
    <source>
        <dbReference type="SAM" id="MobiDB-lite"/>
    </source>
</evidence>
<protein>
    <recommendedName>
        <fullName evidence="2">Origin recognition complex subunit 3 N-terminal domain-containing protein</fullName>
    </recommendedName>
</protein>
<dbReference type="STRING" id="2004952.A0A2C5Y350"/>
<dbReference type="OrthoDB" id="10265211at2759"/>
<organism evidence="3 4">
    <name type="scientific">Ophiocordyceps camponoti-rufipedis</name>
    <dbReference type="NCBI Taxonomy" id="2004952"/>
    <lineage>
        <taxon>Eukaryota</taxon>
        <taxon>Fungi</taxon>
        <taxon>Dikarya</taxon>
        <taxon>Ascomycota</taxon>
        <taxon>Pezizomycotina</taxon>
        <taxon>Sordariomycetes</taxon>
        <taxon>Hypocreomycetidae</taxon>
        <taxon>Hypocreales</taxon>
        <taxon>Ophiocordycipitaceae</taxon>
        <taxon>Ophiocordyceps</taxon>
    </lineage>
</organism>
<evidence type="ECO:0000313" key="3">
    <source>
        <dbReference type="EMBL" id="PHH72528.1"/>
    </source>
</evidence>
<dbReference type="InterPro" id="IPR045667">
    <property type="entry name" value="ORC3_N"/>
</dbReference>
<dbReference type="Proteomes" id="UP000226431">
    <property type="component" value="Unassembled WGS sequence"/>
</dbReference>
<sequence>MGTAHEPNAGFAPEDHQLCYLLDTEADETRRQRPTKRRRVSRQTKQSAAQTEETMFVPLLDGAEKMECVRLRQRLFEKGWGKVEARIQEMLRAANSSTLEQVEAFVATAHGTEQIPSAFIITGPNLGSQELLFEQLSERLRRLSGSKFVWLRSSDVTTVKAALKKTIRDATAGEAGDGDEGKGRRYLDYDLEALEASLESESESCEHVFVGFQDSEGFDGGLISDLISKFQSWRSRIPFTLLFGIATSVELLQARLAKSACRLVYGAQFDCVQTETILEAVFKGAVAAGDVPLRLGGRLLGSMLERQRTQMAGIQALISSIKYAYMCHFYANALSILDGGDELEEGMLQAEHVEAVRNLDSFRREVERATETGSEESLAHARRLLEEDAYVLEQVKGVGEGRRRWVSRVLRAVLGLEAAVSGDDKQGKTFPEAYTSAASGEGGRVREQLERMRRRSSAEELSGIIGRVTTVLERGDDELSLEPWTDGPGVEVRRRLGEVGAEIEGLRSAARAGGFVLRSRYSGAGQVTRTTVVAQRVQLSRDKASERDEDGRLTIAVDELVRLLEGVLLLEEGVPETELGCESWGCL</sequence>
<feature type="domain" description="Origin recognition complex subunit 3 N-terminal" evidence="2">
    <location>
        <begin position="45"/>
        <end position="337"/>
    </location>
</feature>
<dbReference type="CDD" id="cd20704">
    <property type="entry name" value="Orc3"/>
    <property type="match status" value="1"/>
</dbReference>
<dbReference type="GO" id="GO:0005656">
    <property type="term" value="C:nuclear pre-replicative complex"/>
    <property type="evidence" value="ECO:0007669"/>
    <property type="project" value="TreeGrafter"/>
</dbReference>
<dbReference type="InterPro" id="IPR020795">
    <property type="entry name" value="ORC3"/>
</dbReference>
<accession>A0A2C5Y350</accession>
<dbReference type="GO" id="GO:0003688">
    <property type="term" value="F:DNA replication origin binding"/>
    <property type="evidence" value="ECO:0007669"/>
    <property type="project" value="TreeGrafter"/>
</dbReference>
<evidence type="ECO:0000259" key="2">
    <source>
        <dbReference type="Pfam" id="PF07034"/>
    </source>
</evidence>